<sequence>MLAECCRYLSICACRWLVLMLARLLVITASHSLFVHQASRVLAFVVELLNPSSLARDFIVARTLTKFVSSPAHSIFNLVVVPRVSKKS</sequence>
<organism evidence="1">
    <name type="scientific">Zea mays</name>
    <name type="common">Maize</name>
    <dbReference type="NCBI Taxonomy" id="4577"/>
    <lineage>
        <taxon>Eukaryota</taxon>
        <taxon>Viridiplantae</taxon>
        <taxon>Streptophyta</taxon>
        <taxon>Embryophyta</taxon>
        <taxon>Tracheophyta</taxon>
        <taxon>Spermatophyta</taxon>
        <taxon>Magnoliopsida</taxon>
        <taxon>Liliopsida</taxon>
        <taxon>Poales</taxon>
        <taxon>Poaceae</taxon>
        <taxon>PACMAD clade</taxon>
        <taxon>Panicoideae</taxon>
        <taxon>Andropogonodae</taxon>
        <taxon>Andropogoneae</taxon>
        <taxon>Tripsacinae</taxon>
        <taxon>Zea</taxon>
    </lineage>
</organism>
<dbReference type="AlphaFoldDB" id="B6SJJ0"/>
<evidence type="ECO:0000313" key="1">
    <source>
        <dbReference type="EMBL" id="ACG25023.1"/>
    </source>
</evidence>
<proteinExistence type="evidence at transcript level"/>
<name>B6SJJ0_MAIZE</name>
<reference evidence="1" key="1">
    <citation type="journal article" date="2009" name="Plant Mol. Biol.">
        <title>Insights into corn genes derived from large-scale cDNA sequencing.</title>
        <authorList>
            <person name="Alexandrov N.N."/>
            <person name="Brover V.V."/>
            <person name="Freidin S."/>
            <person name="Troukhan M.E."/>
            <person name="Tatarinova T.V."/>
            <person name="Zhang H."/>
            <person name="Swaller T.J."/>
            <person name="Lu Y.P."/>
            <person name="Bouck J."/>
            <person name="Flavell R.B."/>
            <person name="Feldmann K.A."/>
        </authorList>
    </citation>
    <scope>NUCLEOTIDE SEQUENCE</scope>
</reference>
<dbReference type="EMBL" id="EU952905">
    <property type="protein sequence ID" value="ACG25023.1"/>
    <property type="molecule type" value="mRNA"/>
</dbReference>
<accession>B6SJJ0</accession>
<protein>
    <submittedName>
        <fullName evidence="1">Uncharacterized protein</fullName>
    </submittedName>
</protein>